<proteinExistence type="predicted"/>
<gene>
    <name evidence="1" type="ORF">M9H77_16755</name>
</gene>
<keyword evidence="2" id="KW-1185">Reference proteome</keyword>
<dbReference type="Proteomes" id="UP001060085">
    <property type="component" value="Linkage Group LG04"/>
</dbReference>
<protein>
    <submittedName>
        <fullName evidence="1">Uncharacterized protein</fullName>
    </submittedName>
</protein>
<evidence type="ECO:0000313" key="1">
    <source>
        <dbReference type="EMBL" id="KAI5666902.1"/>
    </source>
</evidence>
<reference evidence="2" key="1">
    <citation type="journal article" date="2023" name="Nat. Plants">
        <title>Single-cell RNA sequencing provides a high-resolution roadmap for understanding the multicellular compartmentation of specialized metabolism.</title>
        <authorList>
            <person name="Sun S."/>
            <person name="Shen X."/>
            <person name="Li Y."/>
            <person name="Li Y."/>
            <person name="Wang S."/>
            <person name="Li R."/>
            <person name="Zhang H."/>
            <person name="Shen G."/>
            <person name="Guo B."/>
            <person name="Wei J."/>
            <person name="Xu J."/>
            <person name="St-Pierre B."/>
            <person name="Chen S."/>
            <person name="Sun C."/>
        </authorList>
    </citation>
    <scope>NUCLEOTIDE SEQUENCE [LARGE SCALE GENOMIC DNA]</scope>
</reference>
<evidence type="ECO:0000313" key="2">
    <source>
        <dbReference type="Proteomes" id="UP001060085"/>
    </source>
</evidence>
<accession>A0ACC0B2N5</accession>
<name>A0ACC0B2N5_CATRO</name>
<sequence length="239" mass="26272">MATQQKQLKQNPKQHTTAAASAAEVEIPTRRSCRISASHNISLAAAQCCLGLRISFFADRINSAPFSWLPAQLGPMAVKKKGIYLYSLEVVIVNRSKKLYQITEITKTFHFSSMAPATWQKIPDLRELLSSSDPASEVLSSSDPASEVLLDFLYFLSVIISVARFLFFLLYSCGGGGHSEPSLESSKEPETNEELVMPSSSIPDPPSILETYDSELEGSDEKEEHPEAQAQALTDCQLL</sequence>
<comment type="caution">
    <text evidence="1">The sequence shown here is derived from an EMBL/GenBank/DDBJ whole genome shotgun (WGS) entry which is preliminary data.</text>
</comment>
<dbReference type="EMBL" id="CM044704">
    <property type="protein sequence ID" value="KAI5666902.1"/>
    <property type="molecule type" value="Genomic_DNA"/>
</dbReference>
<organism evidence="1 2">
    <name type="scientific">Catharanthus roseus</name>
    <name type="common">Madagascar periwinkle</name>
    <name type="synonym">Vinca rosea</name>
    <dbReference type="NCBI Taxonomy" id="4058"/>
    <lineage>
        <taxon>Eukaryota</taxon>
        <taxon>Viridiplantae</taxon>
        <taxon>Streptophyta</taxon>
        <taxon>Embryophyta</taxon>
        <taxon>Tracheophyta</taxon>
        <taxon>Spermatophyta</taxon>
        <taxon>Magnoliopsida</taxon>
        <taxon>eudicotyledons</taxon>
        <taxon>Gunneridae</taxon>
        <taxon>Pentapetalae</taxon>
        <taxon>asterids</taxon>
        <taxon>lamiids</taxon>
        <taxon>Gentianales</taxon>
        <taxon>Apocynaceae</taxon>
        <taxon>Rauvolfioideae</taxon>
        <taxon>Vinceae</taxon>
        <taxon>Catharanthinae</taxon>
        <taxon>Catharanthus</taxon>
    </lineage>
</organism>